<dbReference type="AlphaFoldDB" id="A0A1S7LPI0"/>
<accession>A0A1S7LPI0</accession>
<gene>
    <name evidence="2" type="ORF">MAGMO_3946</name>
</gene>
<dbReference type="InterPro" id="IPR050644">
    <property type="entry name" value="PG_Glycine_Bridge_Synth"/>
</dbReference>
<dbReference type="EMBL" id="LO017727">
    <property type="protein sequence ID" value="CRH08074.1"/>
    <property type="molecule type" value="Genomic_DNA"/>
</dbReference>
<name>A0A1S7LPI0_MAGMO</name>
<dbReference type="InterPro" id="IPR038740">
    <property type="entry name" value="BioF2-like_GNAT_dom"/>
</dbReference>
<evidence type="ECO:0000313" key="2">
    <source>
        <dbReference type="EMBL" id="CRH08074.1"/>
    </source>
</evidence>
<protein>
    <recommendedName>
        <fullName evidence="1">BioF2-like acetyltransferase domain-containing protein</fullName>
    </recommendedName>
</protein>
<feature type="domain" description="BioF2-like acetyltransferase" evidence="1">
    <location>
        <begin position="150"/>
        <end position="283"/>
    </location>
</feature>
<dbReference type="Gene3D" id="3.40.630.30">
    <property type="match status" value="2"/>
</dbReference>
<evidence type="ECO:0000259" key="1">
    <source>
        <dbReference type="Pfam" id="PF13480"/>
    </source>
</evidence>
<reference evidence="2" key="1">
    <citation type="submission" date="2015-04" db="EMBL/GenBank/DDBJ databases">
        <authorList>
            <person name="Syromyatnikov M.Y."/>
            <person name="Popov V.N."/>
        </authorList>
    </citation>
    <scope>NUCLEOTIDE SEQUENCE</scope>
    <source>
        <strain evidence="2">MO-1</strain>
    </source>
</reference>
<organism evidence="2">
    <name type="scientific">Magnetococcus massalia (strain MO-1)</name>
    <dbReference type="NCBI Taxonomy" id="451514"/>
    <lineage>
        <taxon>Bacteria</taxon>
        <taxon>Pseudomonadati</taxon>
        <taxon>Pseudomonadota</taxon>
        <taxon>Magnetococcia</taxon>
        <taxon>Magnetococcales</taxon>
        <taxon>Magnetococcaceae</taxon>
        <taxon>Magnetococcus</taxon>
    </lineage>
</organism>
<sequence>MERLQWGDRVQAARWDAFVTAHGEGSFFHLSGWQRLLEELYGHTSYYLYAEQAGQIVGVLPLARVTSRLFGDQLVSTPFCVYGGALASSAEVLQALLKTARQMAELLDVDHLELRSSQPLDARWVPKPLYATFRKPIVADPEANLMAIPRKQRAEVRRGIKAGLSVTLESDVSGGYAIYAESLRNLGTPVFPVGHFQTLKRIFGDGVEMAVVRDGGQPVSSVLSFYYKDQVLPYYGGARPTGRRVGAYPYMYYDLMNRAASRGARVFDFGRSKVGTGAYDFKRFYGFSPEPLHYGYHLVQSRQLPDLNPLNPKYQRFIRLWRQLPLPIANLLGPRLARSLG</sequence>
<dbReference type="Pfam" id="PF13480">
    <property type="entry name" value="Acetyltransf_6"/>
    <property type="match status" value="1"/>
</dbReference>
<dbReference type="InterPro" id="IPR016181">
    <property type="entry name" value="Acyl_CoA_acyltransferase"/>
</dbReference>
<proteinExistence type="predicted"/>
<dbReference type="SUPFAM" id="SSF55729">
    <property type="entry name" value="Acyl-CoA N-acyltransferases (Nat)"/>
    <property type="match status" value="2"/>
</dbReference>
<dbReference type="InterPro" id="IPR017469">
    <property type="entry name" value="PEP-CTERM_FemAB-rel"/>
</dbReference>
<dbReference type="NCBIfam" id="TIGR03019">
    <property type="entry name" value="pepcterm_femAB"/>
    <property type="match status" value="1"/>
</dbReference>
<dbReference type="PANTHER" id="PTHR36174">
    <property type="entry name" value="LIPID II:GLYCINE GLYCYLTRANSFERASE"/>
    <property type="match status" value="1"/>
</dbReference>
<dbReference type="PANTHER" id="PTHR36174:SF1">
    <property type="entry name" value="LIPID II:GLYCINE GLYCYLTRANSFERASE"/>
    <property type="match status" value="1"/>
</dbReference>